<dbReference type="GO" id="GO:0005840">
    <property type="term" value="C:ribosome"/>
    <property type="evidence" value="ECO:0007669"/>
    <property type="project" value="UniProtKB-KW"/>
</dbReference>
<keyword evidence="2 6" id="KW-0699">rRNA-binding</keyword>
<dbReference type="InterPro" id="IPR036164">
    <property type="entry name" value="bL21-like_sf"/>
</dbReference>
<organism evidence="8">
    <name type="scientific">uncultured Rubrobacteraceae bacterium</name>
    <dbReference type="NCBI Taxonomy" id="349277"/>
    <lineage>
        <taxon>Bacteria</taxon>
        <taxon>Bacillati</taxon>
        <taxon>Actinomycetota</taxon>
        <taxon>Rubrobacteria</taxon>
        <taxon>Rubrobacterales</taxon>
        <taxon>Rubrobacteraceae</taxon>
        <taxon>environmental samples</taxon>
    </lineage>
</organism>
<evidence type="ECO:0000256" key="1">
    <source>
        <dbReference type="ARBA" id="ARBA00008563"/>
    </source>
</evidence>
<keyword evidence="5 6" id="KW-0687">Ribonucleoprotein</keyword>
<comment type="subunit">
    <text evidence="6">Part of the 50S ribosomal subunit. Contacts protein L20.</text>
</comment>
<proteinExistence type="inferred from homology"/>
<dbReference type="AlphaFoldDB" id="A0A6J4R0U9"/>
<dbReference type="PANTHER" id="PTHR21349">
    <property type="entry name" value="50S RIBOSOMAL PROTEIN L21"/>
    <property type="match status" value="1"/>
</dbReference>
<dbReference type="HAMAP" id="MF_01363">
    <property type="entry name" value="Ribosomal_bL21"/>
    <property type="match status" value="1"/>
</dbReference>
<evidence type="ECO:0000256" key="2">
    <source>
        <dbReference type="ARBA" id="ARBA00022730"/>
    </source>
</evidence>
<dbReference type="GO" id="GO:1990904">
    <property type="term" value="C:ribonucleoprotein complex"/>
    <property type="evidence" value="ECO:0007669"/>
    <property type="project" value="UniProtKB-KW"/>
</dbReference>
<protein>
    <recommendedName>
        <fullName evidence="6">Large ribosomal subunit protein bL21</fullName>
    </recommendedName>
</protein>
<name>A0A6J4R0U9_9ACTN</name>
<evidence type="ECO:0000256" key="4">
    <source>
        <dbReference type="ARBA" id="ARBA00022980"/>
    </source>
</evidence>
<dbReference type="Pfam" id="PF00829">
    <property type="entry name" value="Ribosomal_L21p"/>
    <property type="match status" value="1"/>
</dbReference>
<dbReference type="InterPro" id="IPR001787">
    <property type="entry name" value="Ribosomal_bL21"/>
</dbReference>
<keyword evidence="3 6" id="KW-0694">RNA-binding</keyword>
<evidence type="ECO:0000313" key="8">
    <source>
        <dbReference type="EMBL" id="CAA9456675.1"/>
    </source>
</evidence>
<evidence type="ECO:0000256" key="5">
    <source>
        <dbReference type="ARBA" id="ARBA00023274"/>
    </source>
</evidence>
<dbReference type="InterPro" id="IPR018258">
    <property type="entry name" value="Ribosomal_bL21_CS"/>
</dbReference>
<comment type="function">
    <text evidence="6 7">This protein binds to 23S rRNA in the presence of protein L20.</text>
</comment>
<evidence type="ECO:0000256" key="3">
    <source>
        <dbReference type="ARBA" id="ARBA00022884"/>
    </source>
</evidence>
<keyword evidence="4 6" id="KW-0689">Ribosomal protein</keyword>
<dbReference type="GO" id="GO:0006412">
    <property type="term" value="P:translation"/>
    <property type="evidence" value="ECO:0007669"/>
    <property type="project" value="UniProtKB-UniRule"/>
</dbReference>
<dbReference type="InterPro" id="IPR028909">
    <property type="entry name" value="bL21-like"/>
</dbReference>
<accession>A0A6J4R0U9</accession>
<gene>
    <name evidence="6" type="primary">rplU</name>
    <name evidence="8" type="ORF">AVDCRST_MAG14-1728</name>
</gene>
<dbReference type="PANTHER" id="PTHR21349:SF0">
    <property type="entry name" value="LARGE RIBOSOMAL SUBUNIT PROTEIN BL21M"/>
    <property type="match status" value="1"/>
</dbReference>
<reference evidence="8" key="1">
    <citation type="submission" date="2020-02" db="EMBL/GenBank/DDBJ databases">
        <authorList>
            <person name="Meier V. D."/>
        </authorList>
    </citation>
    <scope>NUCLEOTIDE SEQUENCE</scope>
    <source>
        <strain evidence="8">AVDCRST_MAG14</strain>
    </source>
</reference>
<dbReference type="PROSITE" id="PS01169">
    <property type="entry name" value="RIBOSOMAL_L21"/>
    <property type="match status" value="1"/>
</dbReference>
<dbReference type="GO" id="GO:0005737">
    <property type="term" value="C:cytoplasm"/>
    <property type="evidence" value="ECO:0007669"/>
    <property type="project" value="UniProtKB-ARBA"/>
</dbReference>
<dbReference type="GO" id="GO:0003735">
    <property type="term" value="F:structural constituent of ribosome"/>
    <property type="evidence" value="ECO:0007669"/>
    <property type="project" value="InterPro"/>
</dbReference>
<comment type="similarity">
    <text evidence="1 6 7">Belongs to the bacterial ribosomal protein bL21 family.</text>
</comment>
<dbReference type="SUPFAM" id="SSF141091">
    <property type="entry name" value="L21p-like"/>
    <property type="match status" value="1"/>
</dbReference>
<dbReference type="NCBIfam" id="TIGR00061">
    <property type="entry name" value="L21"/>
    <property type="match status" value="1"/>
</dbReference>
<evidence type="ECO:0000256" key="6">
    <source>
        <dbReference type="HAMAP-Rule" id="MF_01363"/>
    </source>
</evidence>
<dbReference type="EMBL" id="CADCVG010000073">
    <property type="protein sequence ID" value="CAA9456675.1"/>
    <property type="molecule type" value="Genomic_DNA"/>
</dbReference>
<evidence type="ECO:0000256" key="7">
    <source>
        <dbReference type="RuleBase" id="RU000562"/>
    </source>
</evidence>
<dbReference type="GO" id="GO:0019843">
    <property type="term" value="F:rRNA binding"/>
    <property type="evidence" value="ECO:0007669"/>
    <property type="project" value="UniProtKB-UniRule"/>
</dbReference>
<sequence>MFAVLKVGGKQYRAGRDEELIVDRLAGEVGDSVEIPVAFTADGDDFDLSGGTARVEILEHLKGDKIHIYKYKPKKTYRKKTGHRQSRTRIKVVEV</sequence>